<gene>
    <name evidence="1" type="ORF">appser6_16850</name>
</gene>
<comment type="caution">
    <text evidence="1">The sequence shown here is derived from an EMBL/GenBank/DDBJ whole genome shotgun (WGS) entry which is preliminary data.</text>
</comment>
<dbReference type="AlphaFoldDB" id="A0A828PRP7"/>
<dbReference type="EMBL" id="ADOG01000032">
    <property type="protein sequence ID" value="EFM91367.1"/>
    <property type="molecule type" value="Genomic_DNA"/>
</dbReference>
<dbReference type="Proteomes" id="UP000005341">
    <property type="component" value="Unassembled WGS sequence"/>
</dbReference>
<evidence type="ECO:0000313" key="2">
    <source>
        <dbReference type="Proteomes" id="UP000005341"/>
    </source>
</evidence>
<name>A0A828PRP7_ACTPL</name>
<accession>A0A828PRP7</accession>
<reference evidence="1 2" key="1">
    <citation type="journal article" date="2010" name="J. Bacteriol.">
        <title>Comparative genomic characterization of Actinobacillus pleuropneumoniae.</title>
        <authorList>
            <person name="Xu Z."/>
            <person name="Chen X."/>
            <person name="Li L."/>
            <person name="Li T."/>
            <person name="Wang S."/>
            <person name="Chen H."/>
            <person name="Zhou R."/>
        </authorList>
    </citation>
    <scope>NUCLEOTIDE SEQUENCE [LARGE SCALE GENOMIC DNA]</scope>
    <source>
        <strain evidence="1 2">Femo</strain>
    </source>
</reference>
<sequence length="40" mass="4840">MRLIFMTGLLNFKFLAKSKRSNFCKILQEFDRLLFMANRP</sequence>
<proteinExistence type="predicted"/>
<evidence type="ECO:0000313" key="1">
    <source>
        <dbReference type="EMBL" id="EFM91367.1"/>
    </source>
</evidence>
<protein>
    <submittedName>
        <fullName evidence="1">Uncharacterized protein</fullName>
    </submittedName>
</protein>
<organism evidence="1 2">
    <name type="scientific">Actinobacillus pleuropneumoniae serovar 6 str. Femo</name>
    <dbReference type="NCBI Taxonomy" id="754256"/>
    <lineage>
        <taxon>Bacteria</taxon>
        <taxon>Pseudomonadati</taxon>
        <taxon>Pseudomonadota</taxon>
        <taxon>Gammaproteobacteria</taxon>
        <taxon>Pasteurellales</taxon>
        <taxon>Pasteurellaceae</taxon>
        <taxon>Actinobacillus</taxon>
    </lineage>
</organism>